<keyword evidence="9" id="KW-1185">Reference proteome</keyword>
<dbReference type="PANTHER" id="PTHR30477">
    <property type="entry name" value="ABC-TRANSPORTER METAL-BINDING PROTEIN"/>
    <property type="match status" value="1"/>
</dbReference>
<comment type="subcellular location">
    <subcellularLocation>
        <location evidence="6">Cell membrane</location>
        <topology evidence="6">Multi-pass membrane protein</topology>
    </subcellularLocation>
    <subcellularLocation>
        <location evidence="1">Membrane</location>
        <topology evidence="1">Multi-pass membrane protein</topology>
    </subcellularLocation>
</comment>
<feature type="transmembrane region" description="Helical" evidence="7">
    <location>
        <begin position="245"/>
        <end position="262"/>
    </location>
</feature>
<feature type="transmembrane region" description="Helical" evidence="7">
    <location>
        <begin position="89"/>
        <end position="106"/>
    </location>
</feature>
<dbReference type="GO" id="GO:0055085">
    <property type="term" value="P:transmembrane transport"/>
    <property type="evidence" value="ECO:0007669"/>
    <property type="project" value="InterPro"/>
</dbReference>
<protein>
    <submittedName>
        <fullName evidence="8">Zinc transport system permease protein</fullName>
    </submittedName>
</protein>
<dbReference type="Pfam" id="PF00950">
    <property type="entry name" value="ABC-3"/>
    <property type="match status" value="1"/>
</dbReference>
<keyword evidence="5 7" id="KW-0472">Membrane</keyword>
<evidence type="ECO:0000256" key="5">
    <source>
        <dbReference type="ARBA" id="ARBA00023136"/>
    </source>
</evidence>
<dbReference type="OrthoDB" id="9804300at2"/>
<keyword evidence="3 6" id="KW-0812">Transmembrane</keyword>
<comment type="similarity">
    <text evidence="2 6">Belongs to the ABC-3 integral membrane protein family.</text>
</comment>
<evidence type="ECO:0000256" key="4">
    <source>
        <dbReference type="ARBA" id="ARBA00022989"/>
    </source>
</evidence>
<dbReference type="GO" id="GO:0010043">
    <property type="term" value="P:response to zinc ion"/>
    <property type="evidence" value="ECO:0007669"/>
    <property type="project" value="TreeGrafter"/>
</dbReference>
<evidence type="ECO:0000256" key="2">
    <source>
        <dbReference type="ARBA" id="ARBA00008034"/>
    </source>
</evidence>
<name>A0A1G7ZM26_9PROT</name>
<dbReference type="RefSeq" id="WP_092617849.1">
    <property type="nucleotide sequence ID" value="NZ_FNCV01000004.1"/>
</dbReference>
<dbReference type="EMBL" id="FNCV01000004">
    <property type="protein sequence ID" value="SDH09160.1"/>
    <property type="molecule type" value="Genomic_DNA"/>
</dbReference>
<dbReference type="AlphaFoldDB" id="A0A1G7ZM26"/>
<dbReference type="SUPFAM" id="SSF81345">
    <property type="entry name" value="ABC transporter involved in vitamin B12 uptake, BtuC"/>
    <property type="match status" value="1"/>
</dbReference>
<reference evidence="9" key="1">
    <citation type="submission" date="2016-10" db="EMBL/GenBank/DDBJ databases">
        <authorList>
            <person name="Varghese N."/>
            <person name="Submissions S."/>
        </authorList>
    </citation>
    <scope>NUCLEOTIDE SEQUENCE [LARGE SCALE GENOMIC DNA]</scope>
    <source>
        <strain evidence="9">930I</strain>
    </source>
</reference>
<dbReference type="InterPro" id="IPR037294">
    <property type="entry name" value="ABC_BtuC-like"/>
</dbReference>
<evidence type="ECO:0000313" key="9">
    <source>
        <dbReference type="Proteomes" id="UP000217076"/>
    </source>
</evidence>
<evidence type="ECO:0000313" key="8">
    <source>
        <dbReference type="EMBL" id="SDH09160.1"/>
    </source>
</evidence>
<organism evidence="8 9">
    <name type="scientific">Roseospirillum parvum</name>
    <dbReference type="NCBI Taxonomy" id="83401"/>
    <lineage>
        <taxon>Bacteria</taxon>
        <taxon>Pseudomonadati</taxon>
        <taxon>Pseudomonadota</taxon>
        <taxon>Alphaproteobacteria</taxon>
        <taxon>Rhodospirillales</taxon>
        <taxon>Rhodospirillaceae</taxon>
        <taxon>Roseospirillum</taxon>
    </lineage>
</organism>
<feature type="transmembrane region" description="Helical" evidence="7">
    <location>
        <begin position="53"/>
        <end position="77"/>
    </location>
</feature>
<feature type="transmembrane region" description="Helical" evidence="7">
    <location>
        <begin position="135"/>
        <end position="153"/>
    </location>
</feature>
<dbReference type="Proteomes" id="UP000217076">
    <property type="component" value="Unassembled WGS sequence"/>
</dbReference>
<dbReference type="STRING" id="83401.SAMN05421742_104136"/>
<evidence type="ECO:0000256" key="1">
    <source>
        <dbReference type="ARBA" id="ARBA00004141"/>
    </source>
</evidence>
<feature type="transmembrane region" description="Helical" evidence="7">
    <location>
        <begin position="12"/>
        <end position="33"/>
    </location>
</feature>
<evidence type="ECO:0000256" key="3">
    <source>
        <dbReference type="ARBA" id="ARBA00022692"/>
    </source>
</evidence>
<sequence length="274" mass="28418">MLDLLAYPFVQRALAAAFLVSIACGVMGALVVVNRMTFLAGGVAHAGYGGVGLAFFAGWPVLPTAAGFSVLAALAAGLLSRRRDERMDVTVGLLWAGGMAFGVLLLDLTEGYNVDLMSYLFGSILTVGPDTLSTMALLVALLVGLVGLFYRPLLALSLDREFAHTRGLPVGALHLLLLGLIALAVMTAVPAIGLVLVIALLTTPAHLAERHAGSLAGMMVLASLWAFAFCLIGLGLAFWLDLTSGAAIIAVAVASVAVAELLPRRKRIARPETG</sequence>
<accession>A0A1G7ZM26</accession>
<feature type="transmembrane region" description="Helical" evidence="7">
    <location>
        <begin position="215"/>
        <end position="239"/>
    </location>
</feature>
<feature type="transmembrane region" description="Helical" evidence="7">
    <location>
        <begin position="173"/>
        <end position="203"/>
    </location>
</feature>
<dbReference type="GO" id="GO:0043190">
    <property type="term" value="C:ATP-binding cassette (ABC) transporter complex"/>
    <property type="evidence" value="ECO:0007669"/>
    <property type="project" value="InterPro"/>
</dbReference>
<keyword evidence="4 7" id="KW-1133">Transmembrane helix</keyword>
<dbReference type="InterPro" id="IPR001626">
    <property type="entry name" value="ABC_TroCD"/>
</dbReference>
<keyword evidence="6" id="KW-0813">Transport</keyword>
<evidence type="ECO:0000256" key="7">
    <source>
        <dbReference type="SAM" id="Phobius"/>
    </source>
</evidence>
<dbReference type="PANTHER" id="PTHR30477:SF18">
    <property type="entry name" value="METAL TRANSPORT SYSTEM MEMBRANE PROTEIN CT_417-RELATED"/>
    <property type="match status" value="1"/>
</dbReference>
<proteinExistence type="inferred from homology"/>
<gene>
    <name evidence="8" type="ORF">SAMN05421742_104136</name>
</gene>
<dbReference type="Gene3D" id="1.10.3470.10">
    <property type="entry name" value="ABC transporter involved in vitamin B12 uptake, BtuC"/>
    <property type="match status" value="1"/>
</dbReference>
<evidence type="ECO:0000256" key="6">
    <source>
        <dbReference type="RuleBase" id="RU003943"/>
    </source>
</evidence>